<dbReference type="EMBL" id="JAPDPJ010000043">
    <property type="protein sequence ID" value="MCW3788067.1"/>
    <property type="molecule type" value="Genomic_DNA"/>
</dbReference>
<sequence>MKHLIIALMLLITISSYGQREIVMSQYMYNRYSINPGFGGSHDVMSIFGSYRKQWMGFEGAPTTALFTVNTPLKNEKVALGAQIFNESYAIAANTGFNFSYTYRLPLNNGSKIGLAVSAGYVNYKTNWNDVDIVEQDDLFAMTENSGSPIFGFGAAMYNSNYFLGLSIPTFLYHDRYITGENSVDFNKIDYLLTAGYLYEISDNISLQPSALLRVNMDDETFVDVSATAILLKSLMIGASYRTVGDIVGMLGYQITPQLRFTYSLDYSMEKIASYNNGTHEVSLQFDFGYKIHSPNPKFF</sequence>
<gene>
    <name evidence="1" type="ORF">OM075_16440</name>
</gene>
<dbReference type="InterPro" id="IPR019861">
    <property type="entry name" value="PorP/SprF_Bacteroidetes"/>
</dbReference>
<proteinExistence type="predicted"/>
<accession>A0AAE3M700</accession>
<dbReference type="RefSeq" id="WP_301191628.1">
    <property type="nucleotide sequence ID" value="NZ_JAPDPJ010000043.1"/>
</dbReference>
<dbReference type="NCBIfam" id="TIGR03519">
    <property type="entry name" value="T9SS_PorP_fam"/>
    <property type="match status" value="1"/>
</dbReference>
<comment type="caution">
    <text evidence="1">The sequence shown here is derived from an EMBL/GenBank/DDBJ whole genome shotgun (WGS) entry which is preliminary data.</text>
</comment>
<dbReference type="Pfam" id="PF11751">
    <property type="entry name" value="PorP_SprF"/>
    <property type="match status" value="1"/>
</dbReference>
<organism evidence="1 2">
    <name type="scientific">Plebeiibacterium sediminum</name>
    <dbReference type="NCBI Taxonomy" id="2992112"/>
    <lineage>
        <taxon>Bacteria</taxon>
        <taxon>Pseudomonadati</taxon>
        <taxon>Bacteroidota</taxon>
        <taxon>Bacteroidia</taxon>
        <taxon>Marinilabiliales</taxon>
        <taxon>Marinilabiliaceae</taxon>
        <taxon>Plebeiibacterium</taxon>
    </lineage>
</organism>
<reference evidence="1" key="1">
    <citation type="submission" date="2022-10" db="EMBL/GenBank/DDBJ databases">
        <authorList>
            <person name="Yu W.X."/>
        </authorList>
    </citation>
    <scope>NUCLEOTIDE SEQUENCE</scope>
    <source>
        <strain evidence="1">AAT</strain>
    </source>
</reference>
<evidence type="ECO:0000313" key="1">
    <source>
        <dbReference type="EMBL" id="MCW3788067.1"/>
    </source>
</evidence>
<keyword evidence="2" id="KW-1185">Reference proteome</keyword>
<name>A0AAE3M700_9BACT</name>
<evidence type="ECO:0000313" key="2">
    <source>
        <dbReference type="Proteomes" id="UP001209229"/>
    </source>
</evidence>
<dbReference type="Proteomes" id="UP001209229">
    <property type="component" value="Unassembled WGS sequence"/>
</dbReference>
<protein>
    <submittedName>
        <fullName evidence="1">Type IX secretion system membrane protein PorP/SprF</fullName>
    </submittedName>
</protein>
<dbReference type="AlphaFoldDB" id="A0AAE3M700"/>